<organism evidence="1 2">
    <name type="scientific">Meiothermus hypogaeus NBRC 106114</name>
    <dbReference type="NCBI Taxonomy" id="1227553"/>
    <lineage>
        <taxon>Bacteria</taxon>
        <taxon>Thermotogati</taxon>
        <taxon>Deinococcota</taxon>
        <taxon>Deinococci</taxon>
        <taxon>Thermales</taxon>
        <taxon>Thermaceae</taxon>
        <taxon>Meiothermus</taxon>
    </lineage>
</organism>
<dbReference type="EMBL" id="BJXL01000007">
    <property type="protein sequence ID" value="GEM82285.1"/>
    <property type="molecule type" value="Genomic_DNA"/>
</dbReference>
<dbReference type="Proteomes" id="UP000321197">
    <property type="component" value="Unassembled WGS sequence"/>
</dbReference>
<dbReference type="OrthoDB" id="26728at2"/>
<reference evidence="1 2" key="1">
    <citation type="submission" date="2019-07" db="EMBL/GenBank/DDBJ databases">
        <title>Whole genome shotgun sequence of Meiothermus hypogaeus NBRC 106114.</title>
        <authorList>
            <person name="Hosoyama A."/>
            <person name="Uohara A."/>
            <person name="Ohji S."/>
            <person name="Ichikawa N."/>
        </authorList>
    </citation>
    <scope>NUCLEOTIDE SEQUENCE [LARGE SCALE GENOMIC DNA]</scope>
    <source>
        <strain evidence="1 2">NBRC 106114</strain>
    </source>
</reference>
<dbReference type="RefSeq" id="WP_119340128.1">
    <property type="nucleotide sequence ID" value="NZ_BJXL01000007.1"/>
</dbReference>
<comment type="caution">
    <text evidence="1">The sequence shown here is derived from an EMBL/GenBank/DDBJ whole genome shotgun (WGS) entry which is preliminary data.</text>
</comment>
<sequence length="531" mass="55717">MRYRLLSLLLIAGCAGGNPTPPSPPVVGDFQIALSTGTLNLEAGTTGSLEVTLEKTGGFDAEVQLSLVRVPSTLGVSASFSQNPIQSSSTLTLNPSGELAAGDYTLLVRATASVNGQVLKRERTLTLGVSASDQITVSGQAKNRFGQPLVGVPVCRSGQCVNTDAEGRFSLSGVRPPYDLTVRPAATQEHTFLGLSRPNPLLLLFTSLGGAPAEQTASLSGSLLPQSGSGITFPNPANTGVQVVFGAPQARPTQFVPPGHNLQALFPDQGPAYTLSTAWNGSGSVQGRVYALQWKYVPGLPGTPEAFLAYGSRVVSLDPGESASLNVAVAPISTGALSVNLTNPSGLTLRSRQLYVNLEAHSLFLIASNNAESPLNLSWATPVIPGKTLTFAAYADAPDGRTLSFQQNGLGPSGFIDRVLPVAPGLSSPNHNQSGLPLNTPLQWSRPADSTCLLFLSSAGQPTRTFYTDRTTVVPGLEANRTYNWFVQCYGPFDNINAFASPAWAGGYPAFGWDMSFFQTNSVLRSFSTAP</sequence>
<dbReference type="AlphaFoldDB" id="A0A511QY31"/>
<proteinExistence type="predicted"/>
<dbReference type="SUPFAM" id="SSF49464">
    <property type="entry name" value="Carboxypeptidase regulatory domain-like"/>
    <property type="match status" value="1"/>
</dbReference>
<gene>
    <name evidence="1" type="ORF">MHY01S_04510</name>
</gene>
<evidence type="ECO:0000313" key="2">
    <source>
        <dbReference type="Proteomes" id="UP000321197"/>
    </source>
</evidence>
<protein>
    <submittedName>
        <fullName evidence="1">Uncharacterized protein</fullName>
    </submittedName>
</protein>
<accession>A0A511QY31</accession>
<name>A0A511QY31_9DEIN</name>
<evidence type="ECO:0000313" key="1">
    <source>
        <dbReference type="EMBL" id="GEM82285.1"/>
    </source>
</evidence>
<dbReference type="InterPro" id="IPR008969">
    <property type="entry name" value="CarboxyPept-like_regulatory"/>
</dbReference>